<evidence type="ECO:0000313" key="2">
    <source>
        <dbReference type="Proteomes" id="UP001148629"/>
    </source>
</evidence>
<accession>A0ACC1RKS4</accession>
<sequence>MPPIQFEQPTGLRRQVPAGHETDPRYERDKNWAPFQSPFSNDNDELSFIVEPGRVFRWTSSSEPVEDISVELESAVEAPYPPWVKSKTWHSTEKTCVHDIMMANQNVHQSTSMLMLTLCDRGKCEPHDGNTVMLGMVHRRYDTTSYPWSWYDRRMVVYAAISPYKMMSVSKKLIYHGEADGRYIWTGSMVYFKNHTGILYNRSHGFLDDEVWLSFGINDEATGWLDVEARDLIKDHYLCQGASNEYRQSIRQIPIGL</sequence>
<protein>
    <submittedName>
        <fullName evidence="1">Uncharacterized protein</fullName>
    </submittedName>
</protein>
<dbReference type="Proteomes" id="UP001148629">
    <property type="component" value="Unassembled WGS sequence"/>
</dbReference>
<comment type="caution">
    <text evidence="1">The sequence shown here is derived from an EMBL/GenBank/DDBJ whole genome shotgun (WGS) entry which is preliminary data.</text>
</comment>
<organism evidence="1 2">
    <name type="scientific">Fusarium decemcellulare</name>
    <dbReference type="NCBI Taxonomy" id="57161"/>
    <lineage>
        <taxon>Eukaryota</taxon>
        <taxon>Fungi</taxon>
        <taxon>Dikarya</taxon>
        <taxon>Ascomycota</taxon>
        <taxon>Pezizomycotina</taxon>
        <taxon>Sordariomycetes</taxon>
        <taxon>Hypocreomycetidae</taxon>
        <taxon>Hypocreales</taxon>
        <taxon>Nectriaceae</taxon>
        <taxon>Fusarium</taxon>
        <taxon>Fusarium decemcellulare species complex</taxon>
    </lineage>
</organism>
<keyword evidence="2" id="KW-1185">Reference proteome</keyword>
<name>A0ACC1RKS4_9HYPO</name>
<proteinExistence type="predicted"/>
<evidence type="ECO:0000313" key="1">
    <source>
        <dbReference type="EMBL" id="KAJ3520936.1"/>
    </source>
</evidence>
<gene>
    <name evidence="1" type="ORF">NM208_g13513</name>
</gene>
<dbReference type="EMBL" id="JANRMS010002789">
    <property type="protein sequence ID" value="KAJ3520936.1"/>
    <property type="molecule type" value="Genomic_DNA"/>
</dbReference>
<reference evidence="1" key="1">
    <citation type="submission" date="2022-08" db="EMBL/GenBank/DDBJ databases">
        <title>Genome Sequence of Fusarium decemcellulare.</title>
        <authorList>
            <person name="Buettner E."/>
        </authorList>
    </citation>
    <scope>NUCLEOTIDE SEQUENCE</scope>
    <source>
        <strain evidence="1">Babe19</strain>
    </source>
</reference>